<sequence length="487" mass="53357">MSIDMYLGSSKAQGSSASALSESYQAGFQTLQAAIGQFTQDTLLRSQAYDSGKSYFQGVYIPLIQGAILVAEATGKAVGKLPNDYVSQVDSCDLRSSELEAEIQRYETQIQGMQNQMDQIKQLLPVSSERVQHLREARGLVSDYTSAKRKLEKQLQKLLAFHAFSSTLFTEVTSLQAAVNQGLAQVSGGKGFDPKTGMFSPKNLKDTRWMITIGNAWEKREKEIAEINRKARVEREMAALQEAAKIAGADIAVNSFMMNVGLMNMGPSIYGNLKDYGSQKALTASLRPTGTMSRSNTKVSGTNGVLSGSKNGKNYVLDRSKSTGNGTYKKGNSSRGNNFKFGSNSKNHLKNVEAVNTKKGVVGGHNMDDFNNALKDQGFNPEDLIVSKKPHPTIDGIYAVEYKIPRKDTTGNIAEPVSYKNIEKPKTVYDPTKISDNQMYEWGRTAMNNGRIQPDGRTIIGTSPNGVKFIGYLNDTGEVTNFFPVFN</sequence>
<dbReference type="PROSITE" id="PS51756">
    <property type="entry name" value="LXG"/>
    <property type="match status" value="1"/>
</dbReference>
<feature type="region of interest" description="Disordered" evidence="3">
    <location>
        <begin position="310"/>
        <end position="345"/>
    </location>
</feature>
<comment type="similarity">
    <text evidence="1">In the N-terminal section; belongs to the LXG family.</text>
</comment>
<dbReference type="PANTHER" id="PTHR34976">
    <property type="entry name" value="RIBONUCLEASE YQCG-RELATED"/>
    <property type="match status" value="1"/>
</dbReference>
<organism evidence="5 6">
    <name type="scientific">Enterococcus wangshanyuanii</name>
    <dbReference type="NCBI Taxonomy" id="2005703"/>
    <lineage>
        <taxon>Bacteria</taxon>
        <taxon>Bacillati</taxon>
        <taxon>Bacillota</taxon>
        <taxon>Bacilli</taxon>
        <taxon>Lactobacillales</taxon>
        <taxon>Enterococcaceae</taxon>
        <taxon>Enterococcus</taxon>
    </lineage>
</organism>
<feature type="compositionally biased region" description="Polar residues" evidence="3">
    <location>
        <begin position="322"/>
        <end position="345"/>
    </location>
</feature>
<feature type="coiled-coil region" evidence="2">
    <location>
        <begin position="89"/>
        <end position="154"/>
    </location>
</feature>
<proteinExistence type="inferred from homology"/>
<evidence type="ECO:0000313" key="5">
    <source>
        <dbReference type="EMBL" id="GGC96927.1"/>
    </source>
</evidence>
<gene>
    <name evidence="5" type="ORF">GCM10011573_28140</name>
</gene>
<evidence type="ECO:0000259" key="4">
    <source>
        <dbReference type="PROSITE" id="PS51756"/>
    </source>
</evidence>
<dbReference type="PANTHER" id="PTHR34976:SF1">
    <property type="entry name" value="TOXIN BC_0920"/>
    <property type="match status" value="1"/>
</dbReference>
<name>A0ABQ1PGR7_9ENTE</name>
<dbReference type="EMBL" id="BMKI01000007">
    <property type="protein sequence ID" value="GGC96927.1"/>
    <property type="molecule type" value="Genomic_DNA"/>
</dbReference>
<comment type="caution">
    <text evidence="5">The sequence shown here is derived from an EMBL/GenBank/DDBJ whole genome shotgun (WGS) entry which is preliminary data.</text>
</comment>
<dbReference type="InterPro" id="IPR006829">
    <property type="entry name" value="LXG_dom"/>
</dbReference>
<evidence type="ECO:0000256" key="3">
    <source>
        <dbReference type="SAM" id="MobiDB-lite"/>
    </source>
</evidence>
<evidence type="ECO:0000256" key="2">
    <source>
        <dbReference type="SAM" id="Coils"/>
    </source>
</evidence>
<evidence type="ECO:0000256" key="1">
    <source>
        <dbReference type="ARBA" id="ARBA00034117"/>
    </source>
</evidence>
<dbReference type="Pfam" id="PF14436">
    <property type="entry name" value="EndoU_bacteria"/>
    <property type="match status" value="1"/>
</dbReference>
<keyword evidence="2" id="KW-0175">Coiled coil</keyword>
<feature type="domain" description="LXG" evidence="4">
    <location>
        <begin position="1"/>
        <end position="230"/>
    </location>
</feature>
<dbReference type="InterPro" id="IPR029501">
    <property type="entry name" value="EndoU_bac"/>
</dbReference>
<evidence type="ECO:0000313" key="6">
    <source>
        <dbReference type="Proteomes" id="UP000630615"/>
    </source>
</evidence>
<dbReference type="CDD" id="cd20686">
    <property type="entry name" value="CdiA-CT_Ec-like"/>
    <property type="match status" value="1"/>
</dbReference>
<protein>
    <recommendedName>
        <fullName evidence="4">LXG domain-containing protein</fullName>
    </recommendedName>
</protein>
<dbReference type="Proteomes" id="UP000630615">
    <property type="component" value="Unassembled WGS sequence"/>
</dbReference>
<accession>A0ABQ1PGR7</accession>
<dbReference type="RefSeq" id="WP_088270784.1">
    <property type="nucleotide sequence ID" value="NZ_BMKI01000007.1"/>
</dbReference>
<keyword evidence="6" id="KW-1185">Reference proteome</keyword>
<reference evidence="6" key="1">
    <citation type="journal article" date="2019" name="Int. J. Syst. Evol. Microbiol.">
        <title>The Global Catalogue of Microorganisms (GCM) 10K type strain sequencing project: providing services to taxonomists for standard genome sequencing and annotation.</title>
        <authorList>
            <consortium name="The Broad Institute Genomics Platform"/>
            <consortium name="The Broad Institute Genome Sequencing Center for Infectious Disease"/>
            <person name="Wu L."/>
            <person name="Ma J."/>
        </authorList>
    </citation>
    <scope>NUCLEOTIDE SEQUENCE [LARGE SCALE GENOMIC DNA]</scope>
    <source>
        <strain evidence="6">CGMCC 1.15942</strain>
    </source>
</reference>
<dbReference type="InterPro" id="IPR051768">
    <property type="entry name" value="Bact_secretion_toxin"/>
</dbReference>